<dbReference type="AlphaFoldDB" id="K4KKC5"/>
<dbReference type="InterPro" id="IPR014922">
    <property type="entry name" value="YdhG-like"/>
</dbReference>
<dbReference type="KEGG" id="saga:M5M_06490"/>
<dbReference type="EMBL" id="CP003746">
    <property type="protein sequence ID" value="AFU98493.1"/>
    <property type="molecule type" value="Genomic_DNA"/>
</dbReference>
<dbReference type="Proteomes" id="UP000000466">
    <property type="component" value="Chromosome"/>
</dbReference>
<proteinExistence type="predicted"/>
<keyword evidence="3" id="KW-1185">Reference proteome</keyword>
<dbReference type="HOGENOM" id="CLU_130420_0_0_6"/>
<gene>
    <name evidence="2" type="ordered locus">M5M_06490</name>
</gene>
<dbReference type="OrthoDB" id="5951444at2"/>
<evidence type="ECO:0000313" key="3">
    <source>
        <dbReference type="Proteomes" id="UP000000466"/>
    </source>
</evidence>
<dbReference type="eggNOG" id="ENOG5032S5R">
    <property type="taxonomic scope" value="Bacteria"/>
</dbReference>
<sequence length="142" mass="15802">MSEIKTRPTRASVNAFIAAVEHPTRRADCEQLLPLYERITGCKAVMWGEAIVGFDQYLYTPSKGKASYPWMVTGFSPRKQNLTLYFMNGFSRYGDLLATLGKHKTSVSCLYINKLADVDLAVLESLITRSVADMRAGHTCSA</sequence>
<dbReference type="Pfam" id="PF08818">
    <property type="entry name" value="DUF1801"/>
    <property type="match status" value="1"/>
</dbReference>
<accession>K4KKC5</accession>
<organism evidence="2 3">
    <name type="scientific">Simiduia agarivorans (strain DSM 21679 / JCM 13881 / BCRC 17597 / SA1)</name>
    <dbReference type="NCBI Taxonomy" id="1117647"/>
    <lineage>
        <taxon>Bacteria</taxon>
        <taxon>Pseudomonadati</taxon>
        <taxon>Pseudomonadota</taxon>
        <taxon>Gammaproteobacteria</taxon>
        <taxon>Cellvibrionales</taxon>
        <taxon>Cellvibrionaceae</taxon>
        <taxon>Simiduia</taxon>
    </lineage>
</organism>
<name>K4KKC5_SIMAS</name>
<evidence type="ECO:0000259" key="1">
    <source>
        <dbReference type="Pfam" id="PF08818"/>
    </source>
</evidence>
<dbReference type="RefSeq" id="WP_015046666.1">
    <property type="nucleotide sequence ID" value="NC_018868.3"/>
</dbReference>
<dbReference type="STRING" id="1117647.M5M_06490"/>
<feature type="domain" description="YdhG-like" evidence="1">
    <location>
        <begin position="25"/>
        <end position="130"/>
    </location>
</feature>
<protein>
    <recommendedName>
        <fullName evidence="1">YdhG-like domain-containing protein</fullName>
    </recommendedName>
</protein>
<reference evidence="2 3" key="1">
    <citation type="journal article" date="2013" name="Genome Announc.">
        <title>Complete genome sequence of Simiduia agarivorans SA1(T), a marine bacterium able to degrade a variety of polysaccharides.</title>
        <authorList>
            <person name="Lin S.Y."/>
            <person name="Shieh W.Y."/>
            <person name="Chen J.S."/>
            <person name="Tang S.L."/>
        </authorList>
    </citation>
    <scope>NUCLEOTIDE SEQUENCE [LARGE SCALE GENOMIC DNA]</scope>
    <source>
        <strain evidence="3">DSM 21679 / JCM 13881 / BCRC 17597 / SA1</strain>
    </source>
</reference>
<evidence type="ECO:0000313" key="2">
    <source>
        <dbReference type="EMBL" id="AFU98493.1"/>
    </source>
</evidence>
<dbReference type="SUPFAM" id="SSF159888">
    <property type="entry name" value="YdhG-like"/>
    <property type="match status" value="1"/>
</dbReference>